<dbReference type="Pfam" id="PF01485">
    <property type="entry name" value="IBR"/>
    <property type="match status" value="2"/>
</dbReference>
<feature type="region of interest" description="Disordered" evidence="9">
    <location>
        <begin position="1"/>
        <end position="66"/>
    </location>
</feature>
<feature type="compositionally biased region" description="Basic and acidic residues" evidence="9">
    <location>
        <begin position="20"/>
        <end position="35"/>
    </location>
</feature>
<dbReference type="PROSITE" id="PS51873">
    <property type="entry name" value="TRIAD"/>
    <property type="match status" value="1"/>
</dbReference>
<dbReference type="InterPro" id="IPR031127">
    <property type="entry name" value="E3_UB_ligase_RBR"/>
</dbReference>
<evidence type="ECO:0000313" key="12">
    <source>
        <dbReference type="Proteomes" id="UP001629113"/>
    </source>
</evidence>
<feature type="compositionally biased region" description="Polar residues" evidence="9">
    <location>
        <begin position="1"/>
        <end position="19"/>
    </location>
</feature>
<evidence type="ECO:0000256" key="8">
    <source>
        <dbReference type="ARBA" id="ARBA00022833"/>
    </source>
</evidence>
<sequence length="290" mass="31880">MAQSKGDSELGGSSATNREISSERTTDIEVSREASSEASTMRPDVATDAKSREGDSAPANEVEEGVGMLRGLTLEARRGTCKGCEEEGELAGIKDLACGHQWCEECLLDWFKHAMKDISRPRPSCCDNHVIERDVATTTDALAEIMAQYEEKKARYEYDIDRPLYCHVQRCSAAIPVATINFQGAKGTCPDCGAVTCYLCKQAEHDGRDCAEESEFDATMELAMRMGYQHCYDCDRVIERAGGCRHMECPCGAKFCYLCGGELDSCRCGADPRTLGERTMDDLVNGLLRL</sequence>
<evidence type="ECO:0000256" key="6">
    <source>
        <dbReference type="ARBA" id="ARBA00022771"/>
    </source>
</evidence>
<dbReference type="Gene3D" id="1.20.120.1750">
    <property type="match status" value="1"/>
</dbReference>
<protein>
    <recommendedName>
        <fullName evidence="2">RBR-type E3 ubiquitin transferase</fullName>
        <ecNumber evidence="2">2.3.2.31</ecNumber>
    </recommendedName>
</protein>
<organism evidence="11 12">
    <name type="scientific">Phlyctema vagabunda</name>
    <dbReference type="NCBI Taxonomy" id="108571"/>
    <lineage>
        <taxon>Eukaryota</taxon>
        <taxon>Fungi</taxon>
        <taxon>Dikarya</taxon>
        <taxon>Ascomycota</taxon>
        <taxon>Pezizomycotina</taxon>
        <taxon>Leotiomycetes</taxon>
        <taxon>Helotiales</taxon>
        <taxon>Dermateaceae</taxon>
        <taxon>Phlyctema</taxon>
    </lineage>
</organism>
<keyword evidence="4" id="KW-0479">Metal-binding</keyword>
<dbReference type="Gene3D" id="3.30.40.10">
    <property type="entry name" value="Zinc/RING finger domain, C3HC4 (zinc finger)"/>
    <property type="match status" value="1"/>
</dbReference>
<comment type="catalytic activity">
    <reaction evidence="1">
        <text>[E2 ubiquitin-conjugating enzyme]-S-ubiquitinyl-L-cysteine + [acceptor protein]-L-lysine = [E2 ubiquitin-conjugating enzyme]-L-cysteine + [acceptor protein]-N(6)-ubiquitinyl-L-lysine.</text>
        <dbReference type="EC" id="2.3.2.31"/>
    </reaction>
</comment>
<proteinExistence type="predicted"/>
<dbReference type="CDD" id="cd20335">
    <property type="entry name" value="BRcat_RBR"/>
    <property type="match status" value="1"/>
</dbReference>
<keyword evidence="5" id="KW-0677">Repeat</keyword>
<keyword evidence="7" id="KW-0833">Ubl conjugation pathway</keyword>
<feature type="domain" description="RING-type" evidence="10">
    <location>
        <begin position="77"/>
        <end position="282"/>
    </location>
</feature>
<evidence type="ECO:0000256" key="5">
    <source>
        <dbReference type="ARBA" id="ARBA00022737"/>
    </source>
</evidence>
<evidence type="ECO:0000313" key="11">
    <source>
        <dbReference type="EMBL" id="KAL3426434.1"/>
    </source>
</evidence>
<dbReference type="EMBL" id="JBFCZG010000002">
    <property type="protein sequence ID" value="KAL3426434.1"/>
    <property type="molecule type" value="Genomic_DNA"/>
</dbReference>
<gene>
    <name evidence="11" type="ORF">PVAG01_03225</name>
</gene>
<dbReference type="InterPro" id="IPR013083">
    <property type="entry name" value="Znf_RING/FYVE/PHD"/>
</dbReference>
<dbReference type="InterPro" id="IPR044066">
    <property type="entry name" value="TRIAD_supradom"/>
</dbReference>
<dbReference type="InterPro" id="IPR002867">
    <property type="entry name" value="IBR_dom"/>
</dbReference>
<feature type="compositionally biased region" description="Basic and acidic residues" evidence="9">
    <location>
        <begin position="45"/>
        <end position="55"/>
    </location>
</feature>
<evidence type="ECO:0000256" key="2">
    <source>
        <dbReference type="ARBA" id="ARBA00012251"/>
    </source>
</evidence>
<name>A0ABR4PSU2_9HELO</name>
<evidence type="ECO:0000256" key="7">
    <source>
        <dbReference type="ARBA" id="ARBA00022786"/>
    </source>
</evidence>
<keyword evidence="8" id="KW-0862">Zinc</keyword>
<dbReference type="EC" id="2.3.2.31" evidence="2"/>
<evidence type="ECO:0000256" key="9">
    <source>
        <dbReference type="SAM" id="MobiDB-lite"/>
    </source>
</evidence>
<dbReference type="PANTHER" id="PTHR11685">
    <property type="entry name" value="RBR FAMILY RING FINGER AND IBR DOMAIN-CONTAINING"/>
    <property type="match status" value="1"/>
</dbReference>
<evidence type="ECO:0000256" key="1">
    <source>
        <dbReference type="ARBA" id="ARBA00001798"/>
    </source>
</evidence>
<accession>A0ABR4PSU2</accession>
<evidence type="ECO:0000259" key="10">
    <source>
        <dbReference type="PROSITE" id="PS51873"/>
    </source>
</evidence>
<comment type="caution">
    <text evidence="11">The sequence shown here is derived from an EMBL/GenBank/DDBJ whole genome shotgun (WGS) entry which is preliminary data.</text>
</comment>
<keyword evidence="12" id="KW-1185">Reference proteome</keyword>
<dbReference type="SUPFAM" id="SSF57850">
    <property type="entry name" value="RING/U-box"/>
    <property type="match status" value="2"/>
</dbReference>
<keyword evidence="3" id="KW-0808">Transferase</keyword>
<dbReference type="Proteomes" id="UP001629113">
    <property type="component" value="Unassembled WGS sequence"/>
</dbReference>
<reference evidence="11 12" key="1">
    <citation type="submission" date="2024-06" db="EMBL/GenBank/DDBJ databases">
        <title>Complete genome of Phlyctema vagabunda strain 19-DSS-EL-015.</title>
        <authorList>
            <person name="Fiorenzani C."/>
        </authorList>
    </citation>
    <scope>NUCLEOTIDE SEQUENCE [LARGE SCALE GENOMIC DNA]</scope>
    <source>
        <strain evidence="11 12">19-DSS-EL-015</strain>
    </source>
</reference>
<evidence type="ECO:0000256" key="3">
    <source>
        <dbReference type="ARBA" id="ARBA00022679"/>
    </source>
</evidence>
<keyword evidence="6" id="KW-0863">Zinc-finger</keyword>
<evidence type="ECO:0000256" key="4">
    <source>
        <dbReference type="ARBA" id="ARBA00022723"/>
    </source>
</evidence>